<dbReference type="InterPro" id="IPR032675">
    <property type="entry name" value="LRR_dom_sf"/>
</dbReference>
<evidence type="ECO:0000313" key="3">
    <source>
        <dbReference type="Proteomes" id="UP000541444"/>
    </source>
</evidence>
<keyword evidence="3" id="KW-1185">Reference proteome</keyword>
<dbReference type="Gene3D" id="3.80.10.10">
    <property type="entry name" value="Ribonuclease Inhibitor"/>
    <property type="match status" value="1"/>
</dbReference>
<dbReference type="PANTHER" id="PTHR48059">
    <property type="entry name" value="POLYGALACTURONASE INHIBITOR 1"/>
    <property type="match status" value="1"/>
</dbReference>
<dbReference type="Pfam" id="PF13855">
    <property type="entry name" value="LRR_8"/>
    <property type="match status" value="1"/>
</dbReference>
<evidence type="ECO:0000256" key="1">
    <source>
        <dbReference type="ARBA" id="ARBA00004196"/>
    </source>
</evidence>
<proteinExistence type="predicted"/>
<dbReference type="PROSITE" id="PS51450">
    <property type="entry name" value="LRR"/>
    <property type="match status" value="1"/>
</dbReference>
<dbReference type="EMBL" id="JACGCM010001727">
    <property type="protein sequence ID" value="KAF6150652.1"/>
    <property type="molecule type" value="Genomic_DNA"/>
</dbReference>
<dbReference type="InterPro" id="IPR051848">
    <property type="entry name" value="PGIP"/>
</dbReference>
<comment type="caution">
    <text evidence="2">The sequence shown here is derived from an EMBL/GenBank/DDBJ whole genome shotgun (WGS) entry which is preliminary data.</text>
</comment>
<name>A0A7J7M731_9MAGN</name>
<evidence type="ECO:0000313" key="2">
    <source>
        <dbReference type="EMBL" id="KAF6150652.1"/>
    </source>
</evidence>
<protein>
    <submittedName>
        <fullName evidence="2">Uncharacterized protein</fullName>
    </submittedName>
</protein>
<dbReference type="AlphaFoldDB" id="A0A7J7M731"/>
<gene>
    <name evidence="2" type="ORF">GIB67_022264</name>
</gene>
<reference evidence="2 3" key="1">
    <citation type="journal article" date="2020" name="IScience">
        <title>Genome Sequencing of the Endangered Kingdonia uniflora (Circaeasteraceae, Ranunculales) Reveals Potential Mechanisms of Evolutionary Specialization.</title>
        <authorList>
            <person name="Sun Y."/>
            <person name="Deng T."/>
            <person name="Zhang A."/>
            <person name="Moore M.J."/>
            <person name="Landis J.B."/>
            <person name="Lin N."/>
            <person name="Zhang H."/>
            <person name="Zhang X."/>
            <person name="Huang J."/>
            <person name="Zhang X."/>
            <person name="Sun H."/>
            <person name="Wang H."/>
        </authorList>
    </citation>
    <scope>NUCLEOTIDE SEQUENCE [LARGE SCALE GENOMIC DNA]</scope>
    <source>
        <strain evidence="2">TB1705</strain>
        <tissue evidence="2">Leaf</tissue>
    </source>
</reference>
<dbReference type="OrthoDB" id="663146at2759"/>
<dbReference type="PANTHER" id="PTHR48059:SF30">
    <property type="entry name" value="OS06G0587000 PROTEIN"/>
    <property type="match status" value="1"/>
</dbReference>
<dbReference type="SUPFAM" id="SSF52058">
    <property type="entry name" value="L domain-like"/>
    <property type="match status" value="1"/>
</dbReference>
<organism evidence="2 3">
    <name type="scientific">Kingdonia uniflora</name>
    <dbReference type="NCBI Taxonomy" id="39325"/>
    <lineage>
        <taxon>Eukaryota</taxon>
        <taxon>Viridiplantae</taxon>
        <taxon>Streptophyta</taxon>
        <taxon>Embryophyta</taxon>
        <taxon>Tracheophyta</taxon>
        <taxon>Spermatophyta</taxon>
        <taxon>Magnoliopsida</taxon>
        <taxon>Ranunculales</taxon>
        <taxon>Circaeasteraceae</taxon>
        <taxon>Kingdonia</taxon>
    </lineage>
</organism>
<accession>A0A7J7M731</accession>
<comment type="subcellular location">
    <subcellularLocation>
        <location evidence="1">Cell envelope</location>
    </subcellularLocation>
</comment>
<dbReference type="InterPro" id="IPR001611">
    <property type="entry name" value="Leu-rich_rpt"/>
</dbReference>
<sequence length="86" mass="9436">MGENSTNCPAIFAPRISELSNGSSSLAFIRDMKNLTTLVLRNNNISDIIPSNIGEYQILQQLDLSFNSLSGQLPKSLFNLSTLAYL</sequence>
<dbReference type="Proteomes" id="UP000541444">
    <property type="component" value="Unassembled WGS sequence"/>
</dbReference>